<dbReference type="InterPro" id="IPR041413">
    <property type="entry name" value="MLTR_LBD"/>
</dbReference>
<accession>A0ABQ0KU90</accession>
<organism evidence="2 3">
    <name type="scientific">Mycolicibacterium novocastrense</name>
    <name type="common">Mycobacterium novocastrense</name>
    <dbReference type="NCBI Taxonomy" id="59813"/>
    <lineage>
        <taxon>Bacteria</taxon>
        <taxon>Bacillati</taxon>
        <taxon>Actinomycetota</taxon>
        <taxon>Actinomycetes</taxon>
        <taxon>Mycobacteriales</taxon>
        <taxon>Mycobacteriaceae</taxon>
        <taxon>Mycolicibacterium</taxon>
    </lineage>
</organism>
<protein>
    <submittedName>
        <fullName evidence="2">DNA-binding protein</fullName>
    </submittedName>
</protein>
<dbReference type="GO" id="GO:0003677">
    <property type="term" value="F:DNA binding"/>
    <property type="evidence" value="ECO:0007669"/>
    <property type="project" value="UniProtKB-KW"/>
</dbReference>
<dbReference type="EMBL" id="BCTA01000094">
    <property type="protein sequence ID" value="GAT12651.1"/>
    <property type="molecule type" value="Genomic_DNA"/>
</dbReference>
<feature type="domain" description="MmyB-like transcription regulator ligand binding" evidence="1">
    <location>
        <begin position="2"/>
        <end position="40"/>
    </location>
</feature>
<keyword evidence="2" id="KW-0238">DNA-binding</keyword>
<dbReference type="Proteomes" id="UP000069773">
    <property type="component" value="Unassembled WGS sequence"/>
</dbReference>
<comment type="caution">
    <text evidence="2">The sequence shown here is derived from an EMBL/GenBank/DDBJ whole genome shotgun (WGS) entry which is preliminary data.</text>
</comment>
<evidence type="ECO:0000259" key="1">
    <source>
        <dbReference type="Pfam" id="PF17765"/>
    </source>
</evidence>
<reference evidence="2 3" key="1">
    <citation type="journal article" date="2016" name="Genome Announc.">
        <title>Draft Genome Sequences of Five Rapidly Growing Mycobacterium Species, M. thermoresistibile, M. fortuitum subsp. acetamidolyticum, M. canariasense, M. brisbanense, and M. novocastrense.</title>
        <authorList>
            <person name="Katahira K."/>
            <person name="Ogura Y."/>
            <person name="Gotoh Y."/>
            <person name="Hayashi T."/>
        </authorList>
    </citation>
    <scope>NUCLEOTIDE SEQUENCE [LARGE SCALE GENOMIC DNA]</scope>
    <source>
        <strain evidence="2 3">JCM18114</strain>
    </source>
</reference>
<gene>
    <name evidence="2" type="ORF">RMCN_5784</name>
</gene>
<dbReference type="RefSeq" id="WP_409370890.1">
    <property type="nucleotide sequence ID" value="NZ_JACKTI010000047.1"/>
</dbReference>
<dbReference type="Pfam" id="PF17765">
    <property type="entry name" value="MLTR_LBD"/>
    <property type="match status" value="1"/>
</dbReference>
<keyword evidence="3" id="KW-1185">Reference proteome</keyword>
<proteinExistence type="predicted"/>
<sequence length="59" mass="6239">MVGDLTINYESVAVLGDPEQTLCLYTAEPGSPSENALRLLANWTGTPSTADRDADLPTS</sequence>
<evidence type="ECO:0000313" key="3">
    <source>
        <dbReference type="Proteomes" id="UP000069773"/>
    </source>
</evidence>
<name>A0ABQ0KU90_MYCNV</name>
<evidence type="ECO:0000313" key="2">
    <source>
        <dbReference type="EMBL" id="GAT12651.1"/>
    </source>
</evidence>